<dbReference type="EMBL" id="CAJNOK010018473">
    <property type="protein sequence ID" value="CAF1283028.1"/>
    <property type="molecule type" value="Genomic_DNA"/>
</dbReference>
<dbReference type="OrthoDB" id="10018832at2759"/>
<sequence>MPHLPDFLKNKELFQEPIFHSIAITDVHAGDHVYVWRVPLFQHHGVILSVDENDYDQSEVLEFNTPDGSLSKTRAQIQIVPLRIFRKGRKLKRVMYSSKVHRFKLAGTAYAMESLPAEIVVENARFVLKQIESGYEIPDIDFDGKYNLIGKNCECLAYFCKTGIWYSTQIEKVVHWVGKPLLTFIKGFFDLAIAHSIIQSVEQEALSEAIESSFCIFENKFCSTLFAEGIGQAIAVVIVEIVKLCFRVYQYKQGQMTKEEFYSKTLKSLIQSLSIGIFSLLIQGFLTYFTFGSAAFCPFVGGFAGAIIGSLVGEILARLIVNGTIVAHHKLLTD</sequence>
<dbReference type="Proteomes" id="UP000663829">
    <property type="component" value="Unassembled WGS sequence"/>
</dbReference>
<dbReference type="Proteomes" id="UP000682733">
    <property type="component" value="Unassembled WGS sequence"/>
</dbReference>
<accession>A0A814ABP4</accession>
<feature type="domain" description="LRAT" evidence="2">
    <location>
        <begin position="33"/>
        <end position="169"/>
    </location>
</feature>
<reference evidence="3" key="1">
    <citation type="submission" date="2021-02" db="EMBL/GenBank/DDBJ databases">
        <authorList>
            <person name="Nowell W R."/>
        </authorList>
    </citation>
    <scope>NUCLEOTIDE SEQUENCE</scope>
</reference>
<proteinExistence type="predicted"/>
<evidence type="ECO:0000313" key="4">
    <source>
        <dbReference type="EMBL" id="CAF1283028.1"/>
    </source>
</evidence>
<gene>
    <name evidence="3" type="ORF">GPM918_LOCUS9116</name>
    <name evidence="4" type="ORF">OVA965_LOCUS27729</name>
    <name evidence="5" type="ORF">SRO942_LOCUS9117</name>
    <name evidence="6" type="ORF">TMI583_LOCUS28478</name>
</gene>
<evidence type="ECO:0000259" key="2">
    <source>
        <dbReference type="PROSITE" id="PS51934"/>
    </source>
</evidence>
<dbReference type="PANTHER" id="PTHR46137:SF3">
    <property type="entry name" value="OS05G0310600 PROTEIN"/>
    <property type="match status" value="1"/>
</dbReference>
<dbReference type="EMBL" id="CAJOBA010040039">
    <property type="protein sequence ID" value="CAF4087851.1"/>
    <property type="molecule type" value="Genomic_DNA"/>
</dbReference>
<keyword evidence="7" id="KW-1185">Reference proteome</keyword>
<organism evidence="3 7">
    <name type="scientific">Didymodactylos carnosus</name>
    <dbReference type="NCBI Taxonomy" id="1234261"/>
    <lineage>
        <taxon>Eukaryota</taxon>
        <taxon>Metazoa</taxon>
        <taxon>Spiralia</taxon>
        <taxon>Gnathifera</taxon>
        <taxon>Rotifera</taxon>
        <taxon>Eurotatoria</taxon>
        <taxon>Bdelloidea</taxon>
        <taxon>Philodinida</taxon>
        <taxon>Philodinidae</taxon>
        <taxon>Didymodactylos</taxon>
    </lineage>
</organism>
<dbReference type="AlphaFoldDB" id="A0A814ABP4"/>
<evidence type="ECO:0000313" key="3">
    <source>
        <dbReference type="EMBL" id="CAF0910407.1"/>
    </source>
</evidence>
<dbReference type="PROSITE" id="PS51934">
    <property type="entry name" value="LRAT"/>
    <property type="match status" value="1"/>
</dbReference>
<evidence type="ECO:0000313" key="6">
    <source>
        <dbReference type="EMBL" id="CAF4087851.1"/>
    </source>
</evidence>
<protein>
    <recommendedName>
        <fullName evidence="2">LRAT domain-containing protein</fullName>
    </recommendedName>
</protein>
<comment type="caution">
    <text evidence="3">The sequence shown here is derived from an EMBL/GenBank/DDBJ whole genome shotgun (WGS) entry which is preliminary data.</text>
</comment>
<keyword evidence="1" id="KW-1133">Transmembrane helix</keyword>
<feature type="transmembrane region" description="Helical" evidence="1">
    <location>
        <begin position="303"/>
        <end position="321"/>
    </location>
</feature>
<dbReference type="PANTHER" id="PTHR46137">
    <property type="entry name" value="OS05G0310600 PROTEIN"/>
    <property type="match status" value="1"/>
</dbReference>
<dbReference type="Proteomes" id="UP000681722">
    <property type="component" value="Unassembled WGS sequence"/>
</dbReference>
<evidence type="ECO:0000256" key="1">
    <source>
        <dbReference type="SAM" id="Phobius"/>
    </source>
</evidence>
<dbReference type="Gene3D" id="3.90.1720.10">
    <property type="entry name" value="endopeptidase domain like (from Nostoc punctiforme)"/>
    <property type="match status" value="1"/>
</dbReference>
<dbReference type="Pfam" id="PF04970">
    <property type="entry name" value="LRAT"/>
    <property type="match status" value="1"/>
</dbReference>
<keyword evidence="1" id="KW-0812">Transmembrane</keyword>
<evidence type="ECO:0000313" key="5">
    <source>
        <dbReference type="EMBL" id="CAF3691611.1"/>
    </source>
</evidence>
<dbReference type="EMBL" id="CAJOBC010001660">
    <property type="protein sequence ID" value="CAF3691611.1"/>
    <property type="molecule type" value="Genomic_DNA"/>
</dbReference>
<dbReference type="EMBL" id="CAJNOQ010001660">
    <property type="protein sequence ID" value="CAF0910407.1"/>
    <property type="molecule type" value="Genomic_DNA"/>
</dbReference>
<keyword evidence="1" id="KW-0472">Membrane</keyword>
<feature type="transmembrane region" description="Helical" evidence="1">
    <location>
        <begin position="229"/>
        <end position="249"/>
    </location>
</feature>
<dbReference type="Proteomes" id="UP000677228">
    <property type="component" value="Unassembled WGS sequence"/>
</dbReference>
<name>A0A814ABP4_9BILA</name>
<dbReference type="InterPro" id="IPR007053">
    <property type="entry name" value="LRAT_dom"/>
</dbReference>
<evidence type="ECO:0000313" key="7">
    <source>
        <dbReference type="Proteomes" id="UP000663829"/>
    </source>
</evidence>
<feature type="transmembrane region" description="Helical" evidence="1">
    <location>
        <begin position="269"/>
        <end position="291"/>
    </location>
</feature>